<sequence length="160" mass="17394">MGDDGSVQAANTNEGCVIDVVDVCTSDEEMRSAEYVNSIADKLKARYGHVGHIVTMNDTHQLCWRALWSLVSTEGSFLFLRMNGLDSGPTPFALLNEAMEAANDTTQSVNDLKVAFDTWNDHCSALCGTVVEMMESGWNGLRLTVLSPEQLSLTTFNPAG</sequence>
<organism evidence="1 2">
    <name type="scientific">Sphaeroforma arctica JP610</name>
    <dbReference type="NCBI Taxonomy" id="667725"/>
    <lineage>
        <taxon>Eukaryota</taxon>
        <taxon>Ichthyosporea</taxon>
        <taxon>Ichthyophonida</taxon>
        <taxon>Sphaeroforma</taxon>
    </lineage>
</organism>
<dbReference type="GeneID" id="25903963"/>
<dbReference type="RefSeq" id="XP_014158200.1">
    <property type="nucleotide sequence ID" value="XM_014302725.1"/>
</dbReference>
<evidence type="ECO:0000313" key="1">
    <source>
        <dbReference type="EMBL" id="KNC84298.1"/>
    </source>
</evidence>
<name>A0A0L0G7T4_9EUKA</name>
<dbReference type="EMBL" id="KQ241773">
    <property type="protein sequence ID" value="KNC84298.1"/>
    <property type="molecule type" value="Genomic_DNA"/>
</dbReference>
<evidence type="ECO:0000313" key="2">
    <source>
        <dbReference type="Proteomes" id="UP000054560"/>
    </source>
</evidence>
<keyword evidence="2" id="KW-1185">Reference proteome</keyword>
<gene>
    <name evidence="1" type="ORF">SARC_03459</name>
</gene>
<dbReference type="AlphaFoldDB" id="A0A0L0G7T4"/>
<accession>A0A0L0G7T4</accession>
<reference evidence="1 2" key="1">
    <citation type="submission" date="2011-02" db="EMBL/GenBank/DDBJ databases">
        <title>The Genome Sequence of Sphaeroforma arctica JP610.</title>
        <authorList>
            <consortium name="The Broad Institute Genome Sequencing Platform"/>
            <person name="Russ C."/>
            <person name="Cuomo C."/>
            <person name="Young S.K."/>
            <person name="Zeng Q."/>
            <person name="Gargeya S."/>
            <person name="Alvarado L."/>
            <person name="Berlin A."/>
            <person name="Chapman S.B."/>
            <person name="Chen Z."/>
            <person name="Freedman E."/>
            <person name="Gellesch M."/>
            <person name="Goldberg J."/>
            <person name="Griggs A."/>
            <person name="Gujja S."/>
            <person name="Heilman E."/>
            <person name="Heiman D."/>
            <person name="Howarth C."/>
            <person name="Mehta T."/>
            <person name="Neiman D."/>
            <person name="Pearson M."/>
            <person name="Roberts A."/>
            <person name="Saif S."/>
            <person name="Shea T."/>
            <person name="Shenoy N."/>
            <person name="Sisk P."/>
            <person name="Stolte C."/>
            <person name="Sykes S."/>
            <person name="White J."/>
            <person name="Yandava C."/>
            <person name="Burger G."/>
            <person name="Gray M.W."/>
            <person name="Holland P.W.H."/>
            <person name="King N."/>
            <person name="Lang F.B.F."/>
            <person name="Roger A.J."/>
            <person name="Ruiz-Trillo I."/>
            <person name="Haas B."/>
            <person name="Nusbaum C."/>
            <person name="Birren B."/>
        </authorList>
    </citation>
    <scope>NUCLEOTIDE SEQUENCE [LARGE SCALE GENOMIC DNA]</scope>
    <source>
        <strain evidence="1 2">JP610</strain>
    </source>
</reference>
<dbReference type="Proteomes" id="UP000054560">
    <property type="component" value="Unassembled WGS sequence"/>
</dbReference>
<proteinExistence type="predicted"/>
<protein>
    <submittedName>
        <fullName evidence="1">Uncharacterized protein</fullName>
    </submittedName>
</protein>